<reference evidence="1 2" key="1">
    <citation type="journal article" date="2024" name="Nat. Commun.">
        <title>Phylogenomics reveals the evolutionary origins of lichenization in chlorophyte algae.</title>
        <authorList>
            <person name="Puginier C."/>
            <person name="Libourel C."/>
            <person name="Otte J."/>
            <person name="Skaloud P."/>
            <person name="Haon M."/>
            <person name="Grisel S."/>
            <person name="Petersen M."/>
            <person name="Berrin J.G."/>
            <person name="Delaux P.M."/>
            <person name="Dal Grande F."/>
            <person name="Keller J."/>
        </authorList>
    </citation>
    <scope>NUCLEOTIDE SEQUENCE [LARGE SCALE GENOMIC DNA]</scope>
    <source>
        <strain evidence="1 2">SAG 2523</strain>
    </source>
</reference>
<protein>
    <submittedName>
        <fullName evidence="1">Uncharacterized protein</fullName>
    </submittedName>
</protein>
<keyword evidence="2" id="KW-1185">Reference proteome</keyword>
<evidence type="ECO:0000313" key="1">
    <source>
        <dbReference type="EMBL" id="KAK9865071.1"/>
    </source>
</evidence>
<evidence type="ECO:0000313" key="2">
    <source>
        <dbReference type="Proteomes" id="UP001485043"/>
    </source>
</evidence>
<gene>
    <name evidence="1" type="ORF">WJX84_007395</name>
</gene>
<dbReference type="EMBL" id="JALJOV010000286">
    <property type="protein sequence ID" value="KAK9865071.1"/>
    <property type="molecule type" value="Genomic_DNA"/>
</dbReference>
<name>A0AAW1T7Y3_9CHLO</name>
<sequence>MSDCDLQQTLQYRASCSLNDMHCSKEQTKASHQRKTKHLTPRCLRKRRSCRLKQVQCWKFVSGCRPNTNASGSHQDCAGL</sequence>
<accession>A0AAW1T7Y3</accession>
<dbReference type="Proteomes" id="UP001485043">
    <property type="component" value="Unassembled WGS sequence"/>
</dbReference>
<comment type="caution">
    <text evidence="1">The sequence shown here is derived from an EMBL/GenBank/DDBJ whole genome shotgun (WGS) entry which is preliminary data.</text>
</comment>
<proteinExistence type="predicted"/>
<organism evidence="1 2">
    <name type="scientific">Apatococcus fuscideae</name>
    <dbReference type="NCBI Taxonomy" id="2026836"/>
    <lineage>
        <taxon>Eukaryota</taxon>
        <taxon>Viridiplantae</taxon>
        <taxon>Chlorophyta</taxon>
        <taxon>core chlorophytes</taxon>
        <taxon>Trebouxiophyceae</taxon>
        <taxon>Chlorellales</taxon>
        <taxon>Chlorellaceae</taxon>
        <taxon>Apatococcus</taxon>
    </lineage>
</organism>
<dbReference type="AlphaFoldDB" id="A0AAW1T7Y3"/>